<evidence type="ECO:0000256" key="1">
    <source>
        <dbReference type="ARBA" id="ARBA00004502"/>
    </source>
</evidence>
<reference evidence="6 7" key="1">
    <citation type="journal article" date="2016" name="Proc. Natl. Acad. Sci. U.S.A.">
        <title>Comparative genomics of biotechnologically important yeasts.</title>
        <authorList>
            <person name="Riley R."/>
            <person name="Haridas S."/>
            <person name="Wolfe K.H."/>
            <person name="Lopes M.R."/>
            <person name="Hittinger C.T."/>
            <person name="Goeker M."/>
            <person name="Salamov A.A."/>
            <person name="Wisecaver J.H."/>
            <person name="Long T.M."/>
            <person name="Calvey C.H."/>
            <person name="Aerts A.L."/>
            <person name="Barry K.W."/>
            <person name="Choi C."/>
            <person name="Clum A."/>
            <person name="Coughlan A.Y."/>
            <person name="Deshpande S."/>
            <person name="Douglass A.P."/>
            <person name="Hanson S.J."/>
            <person name="Klenk H.-P."/>
            <person name="LaButti K.M."/>
            <person name="Lapidus A."/>
            <person name="Lindquist E.A."/>
            <person name="Lipzen A.M."/>
            <person name="Meier-Kolthoff J.P."/>
            <person name="Ohm R.A."/>
            <person name="Otillar R.P."/>
            <person name="Pangilinan J.L."/>
            <person name="Peng Y."/>
            <person name="Rokas A."/>
            <person name="Rosa C.A."/>
            <person name="Scheuner C."/>
            <person name="Sibirny A.A."/>
            <person name="Slot J.C."/>
            <person name="Stielow J.B."/>
            <person name="Sun H."/>
            <person name="Kurtzman C.P."/>
            <person name="Blackwell M."/>
            <person name="Grigoriev I.V."/>
            <person name="Jeffries T.W."/>
        </authorList>
    </citation>
    <scope>NUCLEOTIDE SEQUENCE [LARGE SCALE GENOMIC DNA]</scope>
    <source>
        <strain evidence="6 7">DSM 6958</strain>
    </source>
</reference>
<dbReference type="Pfam" id="PF10230">
    <property type="entry name" value="LIDHydrolase"/>
    <property type="match status" value="1"/>
</dbReference>
<comment type="subcellular location">
    <subcellularLocation>
        <location evidence="1">Lipid droplet</location>
    </subcellularLocation>
</comment>
<comment type="similarity">
    <text evidence="2">Belongs to the AB hydrolase superfamily. LDAH family.</text>
</comment>
<feature type="compositionally biased region" description="Polar residues" evidence="5">
    <location>
        <begin position="175"/>
        <end position="192"/>
    </location>
</feature>
<dbReference type="GO" id="GO:0016298">
    <property type="term" value="F:lipase activity"/>
    <property type="evidence" value="ECO:0007669"/>
    <property type="project" value="InterPro"/>
</dbReference>
<sequence length="273" mass="30920">MCKNAKNRAIYVFGHSVGAWIAQRVAVRLSQERLPLTVKSKSKSKSKPKPKPNIDLKFVGLITPTLIDIAKSEKGEKLCWWSSKIEKSVPGLSMANIAFTTSKFVSSCVPLSWQKRLITWVMGRDIKNHVVQATIKLLNRPDICHQCLRMAKEEMIRINSEFEPKDIEGFWPSKSGPQTDSETELDSSPASTTGSMNGVKIWIWFASNDHWVSPASRANLIERYTFMDNMLMEVGKGAMNMESLADVEHSFCVRKSEEFADITSKRILFFDQI</sequence>
<name>A0A1E3PEU6_9ASCO</name>
<accession>A0A1E3PEU6</accession>
<dbReference type="EMBL" id="KV454413">
    <property type="protein sequence ID" value="ODQ63840.1"/>
    <property type="molecule type" value="Genomic_DNA"/>
</dbReference>
<keyword evidence="7" id="KW-1185">Reference proteome</keyword>
<organism evidence="6 7">
    <name type="scientific">Nadsonia fulvescens var. elongata DSM 6958</name>
    <dbReference type="NCBI Taxonomy" id="857566"/>
    <lineage>
        <taxon>Eukaryota</taxon>
        <taxon>Fungi</taxon>
        <taxon>Dikarya</taxon>
        <taxon>Ascomycota</taxon>
        <taxon>Saccharomycotina</taxon>
        <taxon>Dipodascomycetes</taxon>
        <taxon>Dipodascales</taxon>
        <taxon>Dipodascales incertae sedis</taxon>
        <taxon>Nadsonia</taxon>
    </lineage>
</organism>
<dbReference type="PANTHER" id="PTHR13390">
    <property type="entry name" value="LIPASE"/>
    <property type="match status" value="1"/>
</dbReference>
<feature type="region of interest" description="Disordered" evidence="5">
    <location>
        <begin position="167"/>
        <end position="192"/>
    </location>
</feature>
<protein>
    <submittedName>
        <fullName evidence="6">Uncharacterized protein</fullName>
    </submittedName>
</protein>
<dbReference type="OrthoDB" id="448051at2759"/>
<proteinExistence type="inferred from homology"/>
<dbReference type="PANTHER" id="PTHR13390:SF0">
    <property type="entry name" value="LIPID DROPLET-ASSOCIATED HYDROLASE"/>
    <property type="match status" value="1"/>
</dbReference>
<keyword evidence="3" id="KW-0551">Lipid droplet</keyword>
<dbReference type="InterPro" id="IPR029058">
    <property type="entry name" value="AB_hydrolase_fold"/>
</dbReference>
<evidence type="ECO:0000313" key="6">
    <source>
        <dbReference type="EMBL" id="ODQ63840.1"/>
    </source>
</evidence>
<evidence type="ECO:0000256" key="5">
    <source>
        <dbReference type="SAM" id="MobiDB-lite"/>
    </source>
</evidence>
<dbReference type="Proteomes" id="UP000095009">
    <property type="component" value="Unassembled WGS sequence"/>
</dbReference>
<evidence type="ECO:0000256" key="2">
    <source>
        <dbReference type="ARBA" id="ARBA00008300"/>
    </source>
</evidence>
<dbReference type="GO" id="GO:0019915">
    <property type="term" value="P:lipid storage"/>
    <property type="evidence" value="ECO:0007669"/>
    <property type="project" value="InterPro"/>
</dbReference>
<dbReference type="GO" id="GO:0005811">
    <property type="term" value="C:lipid droplet"/>
    <property type="evidence" value="ECO:0007669"/>
    <property type="project" value="UniProtKB-SubCell"/>
</dbReference>
<dbReference type="InterPro" id="IPR019363">
    <property type="entry name" value="LDAH"/>
</dbReference>
<dbReference type="AlphaFoldDB" id="A0A1E3PEU6"/>
<keyword evidence="4" id="KW-0378">Hydrolase</keyword>
<evidence type="ECO:0000256" key="3">
    <source>
        <dbReference type="ARBA" id="ARBA00022677"/>
    </source>
</evidence>
<evidence type="ECO:0000313" key="7">
    <source>
        <dbReference type="Proteomes" id="UP000095009"/>
    </source>
</evidence>
<gene>
    <name evidence="6" type="ORF">NADFUDRAFT_47655</name>
</gene>
<dbReference type="SUPFAM" id="SSF53474">
    <property type="entry name" value="alpha/beta-Hydrolases"/>
    <property type="match status" value="1"/>
</dbReference>
<evidence type="ECO:0000256" key="4">
    <source>
        <dbReference type="ARBA" id="ARBA00022801"/>
    </source>
</evidence>